<reference evidence="4 5" key="1">
    <citation type="submission" date="2018-06" db="EMBL/GenBank/DDBJ databases">
        <authorList>
            <consortium name="Pathogen Informatics"/>
            <person name="Doyle S."/>
        </authorList>
    </citation>
    <scope>NUCLEOTIDE SEQUENCE [LARGE SCALE GENOMIC DNA]</scope>
    <source>
        <strain evidence="4 5">NCTC9149</strain>
    </source>
</reference>
<proteinExistence type="predicted"/>
<dbReference type="GO" id="GO:0005737">
    <property type="term" value="C:cytoplasm"/>
    <property type="evidence" value="ECO:0007669"/>
    <property type="project" value="TreeGrafter"/>
</dbReference>
<dbReference type="Gene3D" id="3.40.50.300">
    <property type="entry name" value="P-loop containing nucleotide triphosphate hydrolases"/>
    <property type="match status" value="1"/>
</dbReference>
<evidence type="ECO:0000313" key="5">
    <source>
        <dbReference type="Proteomes" id="UP000254571"/>
    </source>
</evidence>
<keyword evidence="1" id="KW-0547">Nucleotide-binding</keyword>
<name>A0A7H4NVT6_9ENTR</name>
<evidence type="ECO:0000256" key="1">
    <source>
        <dbReference type="ARBA" id="ARBA00022741"/>
    </source>
</evidence>
<dbReference type="AlphaFoldDB" id="A0A7H4NVT6"/>
<evidence type="ECO:0000313" key="4">
    <source>
        <dbReference type="EMBL" id="STW04301.1"/>
    </source>
</evidence>
<dbReference type="InterPro" id="IPR027417">
    <property type="entry name" value="P-loop_NTPase"/>
</dbReference>
<sequence>MQNKPSAAPQTGGGLRAKFGKLLGKREPVAETVAVRGLYMWGGVGRGKTWLMDLFYQSLPGERKQRLHFHRFMLRVHEELTTLQGHSDPLEIVADRFKAETDVLCFDEFFVSDITDAMLLGGLMKALFARGITLVATSNIPPDELYRNGLQRARFLPAIDAIKQHCDIMNVDAGIDYRLRTLTQAHLWLSPLNAETQQQMDKLWLALAGAKRETGADAGDQPSSAADAGRREPDAGGVVRHAVRGCAQPA</sequence>
<dbReference type="SUPFAM" id="SSF52540">
    <property type="entry name" value="P-loop containing nucleoside triphosphate hydrolases"/>
    <property type="match status" value="1"/>
</dbReference>
<dbReference type="PANTHER" id="PTHR12169:SF6">
    <property type="entry name" value="AFG1-LIKE ATPASE"/>
    <property type="match status" value="1"/>
</dbReference>
<dbReference type="GO" id="GO:0016887">
    <property type="term" value="F:ATP hydrolysis activity"/>
    <property type="evidence" value="ECO:0007669"/>
    <property type="project" value="InterPro"/>
</dbReference>
<dbReference type="NCBIfam" id="NF040713">
    <property type="entry name" value="ZapE"/>
    <property type="match status" value="1"/>
</dbReference>
<dbReference type="PANTHER" id="PTHR12169">
    <property type="entry name" value="ATPASE N2B"/>
    <property type="match status" value="1"/>
</dbReference>
<dbReference type="GO" id="GO:0032153">
    <property type="term" value="C:cell division site"/>
    <property type="evidence" value="ECO:0007669"/>
    <property type="project" value="TreeGrafter"/>
</dbReference>
<protein>
    <submittedName>
        <fullName evidence="4">ATPase</fullName>
    </submittedName>
</protein>
<dbReference type="GO" id="GO:0005524">
    <property type="term" value="F:ATP binding"/>
    <property type="evidence" value="ECO:0007669"/>
    <property type="project" value="UniProtKB-KW"/>
</dbReference>
<feature type="region of interest" description="Disordered" evidence="3">
    <location>
        <begin position="214"/>
        <end position="238"/>
    </location>
</feature>
<gene>
    <name evidence="4" type="primary">yhcM_1</name>
    <name evidence="4" type="ORF">NCTC9149_00641</name>
</gene>
<dbReference type="GO" id="GO:0051301">
    <property type="term" value="P:cell division"/>
    <property type="evidence" value="ECO:0007669"/>
    <property type="project" value="TreeGrafter"/>
</dbReference>
<dbReference type="InterPro" id="IPR005654">
    <property type="entry name" value="ATPase_AFG1-like"/>
</dbReference>
<comment type="caution">
    <text evidence="4">The sequence shown here is derived from an EMBL/GenBank/DDBJ whole genome shotgun (WGS) entry which is preliminary data.</text>
</comment>
<accession>A0A7H4NVT6</accession>
<evidence type="ECO:0000256" key="2">
    <source>
        <dbReference type="ARBA" id="ARBA00022840"/>
    </source>
</evidence>
<dbReference type="Pfam" id="PF03969">
    <property type="entry name" value="AFG1_ATPase"/>
    <property type="match status" value="1"/>
</dbReference>
<dbReference type="Proteomes" id="UP000254571">
    <property type="component" value="Unassembled WGS sequence"/>
</dbReference>
<evidence type="ECO:0000256" key="3">
    <source>
        <dbReference type="SAM" id="MobiDB-lite"/>
    </source>
</evidence>
<dbReference type="EMBL" id="UGMX01000002">
    <property type="protein sequence ID" value="STW04301.1"/>
    <property type="molecule type" value="Genomic_DNA"/>
</dbReference>
<keyword evidence="2" id="KW-0067">ATP-binding</keyword>
<organism evidence="4 5">
    <name type="scientific">Klebsiella grimontii</name>
    <dbReference type="NCBI Taxonomy" id="2058152"/>
    <lineage>
        <taxon>Bacteria</taxon>
        <taxon>Pseudomonadati</taxon>
        <taxon>Pseudomonadota</taxon>
        <taxon>Gammaproteobacteria</taxon>
        <taxon>Enterobacterales</taxon>
        <taxon>Enterobacteriaceae</taxon>
        <taxon>Klebsiella/Raoultella group</taxon>
        <taxon>Klebsiella</taxon>
    </lineage>
</organism>